<dbReference type="InterPro" id="IPR032834">
    <property type="entry name" value="NatK-like_C"/>
</dbReference>
<dbReference type="PANTHER" id="PTHR40448">
    <property type="entry name" value="TWO-COMPONENT SENSOR HISTIDINE KINASE"/>
    <property type="match status" value="1"/>
</dbReference>
<feature type="transmembrane region" description="Helical" evidence="1">
    <location>
        <begin position="71"/>
        <end position="90"/>
    </location>
</feature>
<dbReference type="SUPFAM" id="SSF55874">
    <property type="entry name" value="ATPase domain of HSP90 chaperone/DNA topoisomerase II/histidine kinase"/>
    <property type="match status" value="1"/>
</dbReference>
<proteinExistence type="predicted"/>
<dbReference type="OrthoDB" id="3173688at2"/>
<dbReference type="Pfam" id="PF14501">
    <property type="entry name" value="HATPase_c_5"/>
    <property type="match status" value="1"/>
</dbReference>
<feature type="transmembrane region" description="Helical" evidence="1">
    <location>
        <begin position="97"/>
        <end position="118"/>
    </location>
</feature>
<evidence type="ECO:0000313" key="4">
    <source>
        <dbReference type="EMBL" id="RGC43783.1"/>
    </source>
</evidence>
<keyword evidence="1" id="KW-0472">Membrane</keyword>
<feature type="transmembrane region" description="Helical" evidence="1">
    <location>
        <begin position="130"/>
        <end position="154"/>
    </location>
</feature>
<organism evidence="4 6">
    <name type="scientific">Coprococcus catus</name>
    <dbReference type="NCBI Taxonomy" id="116085"/>
    <lineage>
        <taxon>Bacteria</taxon>
        <taxon>Bacillati</taxon>
        <taxon>Bacillota</taxon>
        <taxon>Clostridia</taxon>
        <taxon>Lachnospirales</taxon>
        <taxon>Lachnospiraceae</taxon>
        <taxon>Coprococcus</taxon>
    </lineage>
</organism>
<dbReference type="InterPro" id="IPR003594">
    <property type="entry name" value="HATPase_dom"/>
</dbReference>
<gene>
    <name evidence="3" type="ORF">DW070_15370</name>
    <name evidence="4" type="ORF">DW747_14850</name>
</gene>
<dbReference type="CDD" id="cd16935">
    <property type="entry name" value="HATPase_AgrC-ComD-like"/>
    <property type="match status" value="1"/>
</dbReference>
<dbReference type="InterPro" id="IPR036890">
    <property type="entry name" value="HATPase_C_sf"/>
</dbReference>
<dbReference type="EMBL" id="QVFD01000020">
    <property type="protein sequence ID" value="RGC43783.1"/>
    <property type="molecule type" value="Genomic_DNA"/>
</dbReference>
<keyword evidence="1" id="KW-0812">Transmembrane</keyword>
<feature type="domain" description="Histidine kinase/HSP90-like ATPase" evidence="2">
    <location>
        <begin position="332"/>
        <end position="438"/>
    </location>
</feature>
<keyword evidence="1" id="KW-1133">Transmembrane helix</keyword>
<feature type="transmembrane region" description="Helical" evidence="1">
    <location>
        <begin position="197"/>
        <end position="218"/>
    </location>
</feature>
<feature type="transmembrane region" description="Helical" evidence="1">
    <location>
        <begin position="6"/>
        <end position="27"/>
    </location>
</feature>
<evidence type="ECO:0000313" key="3">
    <source>
        <dbReference type="EMBL" id="RGB74084.1"/>
    </source>
</evidence>
<evidence type="ECO:0000313" key="5">
    <source>
        <dbReference type="Proteomes" id="UP000260773"/>
    </source>
</evidence>
<comment type="caution">
    <text evidence="4">The sequence shown here is derived from an EMBL/GenBank/DDBJ whole genome shotgun (WGS) entry which is preliminary data.</text>
</comment>
<feature type="transmembrane region" description="Helical" evidence="1">
    <location>
        <begin position="166"/>
        <end position="185"/>
    </location>
</feature>
<dbReference type="GO" id="GO:0042802">
    <property type="term" value="F:identical protein binding"/>
    <property type="evidence" value="ECO:0007669"/>
    <property type="project" value="TreeGrafter"/>
</dbReference>
<protein>
    <submittedName>
        <fullName evidence="4">GHKL domain-containing protein</fullName>
    </submittedName>
</protein>
<evidence type="ECO:0000256" key="1">
    <source>
        <dbReference type="SAM" id="Phobius"/>
    </source>
</evidence>
<dbReference type="Gene3D" id="3.30.565.10">
    <property type="entry name" value="Histidine kinase-like ATPase, C-terminal domain"/>
    <property type="match status" value="1"/>
</dbReference>
<evidence type="ECO:0000313" key="6">
    <source>
        <dbReference type="Proteomes" id="UP000261231"/>
    </source>
</evidence>
<feature type="transmembrane region" description="Helical" evidence="1">
    <location>
        <begin position="39"/>
        <end position="59"/>
    </location>
</feature>
<evidence type="ECO:0000259" key="2">
    <source>
        <dbReference type="SMART" id="SM00387"/>
    </source>
</evidence>
<dbReference type="PANTHER" id="PTHR40448:SF1">
    <property type="entry name" value="TWO-COMPONENT SENSOR HISTIDINE KINASE"/>
    <property type="match status" value="1"/>
</dbReference>
<accession>A0A3E2XI98</accession>
<dbReference type="Proteomes" id="UP000261231">
    <property type="component" value="Unassembled WGS sequence"/>
</dbReference>
<name>A0A3E2XI98_9FIRM</name>
<dbReference type="Proteomes" id="UP000260773">
    <property type="component" value="Unassembled WGS sequence"/>
</dbReference>
<keyword evidence="6" id="KW-1185">Reference proteome</keyword>
<dbReference type="EMBL" id="QVEP01000059">
    <property type="protein sequence ID" value="RGB74084.1"/>
    <property type="molecule type" value="Genomic_DNA"/>
</dbReference>
<dbReference type="AlphaFoldDB" id="A0A3E2XI98"/>
<reference evidence="5 6" key="1">
    <citation type="submission" date="2018-08" db="EMBL/GenBank/DDBJ databases">
        <title>A genome reference for cultivated species of the human gut microbiota.</title>
        <authorList>
            <person name="Zou Y."/>
            <person name="Xue W."/>
            <person name="Luo G."/>
        </authorList>
    </citation>
    <scope>NUCLEOTIDE SEQUENCE [LARGE SCALE GENOMIC DNA]</scope>
    <source>
        <strain evidence="3 5">AF45-17</strain>
        <strain evidence="4 6">AM28-39</strain>
    </source>
</reference>
<dbReference type="SMART" id="SM00387">
    <property type="entry name" value="HATPase_c"/>
    <property type="match status" value="1"/>
</dbReference>
<sequence>MEIAGITLRVLEIITVVLCGIRLAVPPGHFRWEKLWTKVLYWILIIFWIAFNTGNIHFFKFSSLQETIVNIGVFITLCIFFDTYFWQLFVQFFIYNYTVYIFRVLYIFILCYLEHIHMQNYITVADGLGWHWIQMCGMAVTIGASLCLCYYMHGEPLIHRQYKKDYKYLAVFVVFEIIIGESLFNNDVAGDFIRGEYILFSMIVFVCLFSLLSAIIFYKGYKDMRYQQQISDMNFEMLKRQYETIQKMYTEKRTMLHDSVHQDVLILECLENGKYREAQTYFEKKLAVTKKKSKNRYTGIEVLNLMLNYEIEQAEEKAIRVKCAVEAYLCPVDETELCIIIGNLFDNAIEAVKDLPDEQRQIDFVIQNPNGIFRIEISNPYEGERRKIEHHYLTTKKENTEMHGLGLMSVQKIVEKYDGLIEINDVDSLFKVDVTFYDEEV</sequence>